<gene>
    <name evidence="1" type="ORF">SAMN04487905_104284</name>
</gene>
<dbReference type="AlphaFoldDB" id="A0A1H0T293"/>
<keyword evidence="2" id="KW-1185">Reference proteome</keyword>
<dbReference type="PANTHER" id="PTHR30605:SF0">
    <property type="entry name" value="ANHYDRO-N-ACETYLMURAMIC ACID KINASE"/>
    <property type="match status" value="1"/>
</dbReference>
<keyword evidence="1" id="KW-0808">Transferase</keyword>
<reference evidence="2" key="1">
    <citation type="submission" date="2016-10" db="EMBL/GenBank/DDBJ databases">
        <authorList>
            <person name="Varghese N."/>
            <person name="Submissions S."/>
        </authorList>
    </citation>
    <scope>NUCLEOTIDE SEQUENCE [LARGE SCALE GENOMIC DNA]</scope>
    <source>
        <strain evidence="2">DSM 46732</strain>
    </source>
</reference>
<protein>
    <submittedName>
        <fullName evidence="1">Anhydro-N-acetylmuramic acid kinase</fullName>
    </submittedName>
</protein>
<dbReference type="InterPro" id="IPR043129">
    <property type="entry name" value="ATPase_NBD"/>
</dbReference>
<dbReference type="NCBIfam" id="NF007146">
    <property type="entry name" value="PRK09585.2-6"/>
    <property type="match status" value="1"/>
</dbReference>
<dbReference type="GO" id="GO:0016301">
    <property type="term" value="F:kinase activity"/>
    <property type="evidence" value="ECO:0007669"/>
    <property type="project" value="UniProtKB-KW"/>
</dbReference>
<dbReference type="PANTHER" id="PTHR30605">
    <property type="entry name" value="ANHYDRO-N-ACETYLMURAMIC ACID KINASE"/>
    <property type="match status" value="1"/>
</dbReference>
<proteinExistence type="predicted"/>
<accession>A0A1H0T293</accession>
<dbReference type="GO" id="GO:0009254">
    <property type="term" value="P:peptidoglycan turnover"/>
    <property type="evidence" value="ECO:0007669"/>
    <property type="project" value="InterPro"/>
</dbReference>
<dbReference type="Proteomes" id="UP000199497">
    <property type="component" value="Unassembled WGS sequence"/>
</dbReference>
<sequence length="426" mass="44260">MTYTTRMEPWRVIGLLSGTSMDGVDVAAAEFRLRGHEIEMLPLGYRSLPYPEALHRELVSLTRSEKSDASVWCHLEAETSRIFAEAALRGVEELAAGRADLVGSLGQTVCHTTVRGRTTGTLQLGGPSRVAEATGLPVLSDPRGRDVAAGGQGAPLAPVLDLLWLGGATPPPDDALSRGAVLALNLGGIANITVVDEREPVAYDTGPGNALIDAAAELVGAESGRDTDGALAARGQVRPDLLAALLADDYFRTPPPKSTDKERFGARYLRDALTGLPPVPEHDLLATVTEFTVRTVAEACAAHAAGLVVASGGGVANPVLFGGLRRELGRHGARLCTSGRYGIPPEAKEAYLAALLGFLGPHGIAGNVASCTGAAGPRVLGSITPGRWPLRPPTPVEAPVTALRIPEPGAFPAADREGACASSTWR</sequence>
<dbReference type="SUPFAM" id="SSF53067">
    <property type="entry name" value="Actin-like ATPase domain"/>
    <property type="match status" value="1"/>
</dbReference>
<evidence type="ECO:0000313" key="1">
    <source>
        <dbReference type="EMBL" id="SDP47820.1"/>
    </source>
</evidence>
<dbReference type="GO" id="GO:0005524">
    <property type="term" value="F:ATP binding"/>
    <property type="evidence" value="ECO:0007669"/>
    <property type="project" value="InterPro"/>
</dbReference>
<evidence type="ECO:0000313" key="2">
    <source>
        <dbReference type="Proteomes" id="UP000199497"/>
    </source>
</evidence>
<dbReference type="InterPro" id="IPR005338">
    <property type="entry name" value="Anhydro_N_Ac-Mur_kinase"/>
</dbReference>
<dbReference type="EMBL" id="FNJR01000004">
    <property type="protein sequence ID" value="SDP47820.1"/>
    <property type="molecule type" value="Genomic_DNA"/>
</dbReference>
<dbReference type="STRING" id="405564.SAMN04487905_104284"/>
<dbReference type="GO" id="GO:0006040">
    <property type="term" value="P:amino sugar metabolic process"/>
    <property type="evidence" value="ECO:0007669"/>
    <property type="project" value="InterPro"/>
</dbReference>
<dbReference type="GO" id="GO:0016773">
    <property type="term" value="F:phosphotransferase activity, alcohol group as acceptor"/>
    <property type="evidence" value="ECO:0007669"/>
    <property type="project" value="InterPro"/>
</dbReference>
<name>A0A1H0T293_9ACTN</name>
<dbReference type="Gene3D" id="3.30.420.40">
    <property type="match status" value="2"/>
</dbReference>
<keyword evidence="1" id="KW-0418">Kinase</keyword>
<organism evidence="1 2">
    <name type="scientific">Actinopolyspora xinjiangensis</name>
    <dbReference type="NCBI Taxonomy" id="405564"/>
    <lineage>
        <taxon>Bacteria</taxon>
        <taxon>Bacillati</taxon>
        <taxon>Actinomycetota</taxon>
        <taxon>Actinomycetes</taxon>
        <taxon>Actinopolysporales</taxon>
        <taxon>Actinopolysporaceae</taxon>
        <taxon>Actinopolyspora</taxon>
    </lineage>
</organism>
<dbReference type="Pfam" id="PF03702">
    <property type="entry name" value="AnmK"/>
    <property type="match status" value="1"/>
</dbReference>